<protein>
    <submittedName>
        <fullName evidence="2">Uncharacterized protein</fullName>
    </submittedName>
</protein>
<dbReference type="RefSeq" id="WP_184307396.1">
    <property type="nucleotide sequence ID" value="NZ_JACHXU010000020.1"/>
</dbReference>
<keyword evidence="1" id="KW-1133">Transmembrane helix</keyword>
<reference evidence="2 3" key="1">
    <citation type="submission" date="2020-08" db="EMBL/GenBank/DDBJ databases">
        <title>Genomic Encyclopedia of Type Strains, Phase III (KMG-III): the genomes of soil and plant-associated and newly described type strains.</title>
        <authorList>
            <person name="Whitman W."/>
        </authorList>
    </citation>
    <scope>NUCLEOTIDE SEQUENCE [LARGE SCALE GENOMIC DNA]</scope>
    <source>
        <strain evidence="2 3">CECT 8075</strain>
    </source>
</reference>
<evidence type="ECO:0000313" key="3">
    <source>
        <dbReference type="Proteomes" id="UP000536179"/>
    </source>
</evidence>
<dbReference type="Proteomes" id="UP000536179">
    <property type="component" value="Unassembled WGS sequence"/>
</dbReference>
<keyword evidence="3" id="KW-1185">Reference proteome</keyword>
<feature type="transmembrane region" description="Helical" evidence="1">
    <location>
        <begin position="6"/>
        <end position="26"/>
    </location>
</feature>
<organism evidence="2 3">
    <name type="scientific">Aporhodopirellula rubra</name>
    <dbReference type="NCBI Taxonomy" id="980271"/>
    <lineage>
        <taxon>Bacteria</taxon>
        <taxon>Pseudomonadati</taxon>
        <taxon>Planctomycetota</taxon>
        <taxon>Planctomycetia</taxon>
        <taxon>Pirellulales</taxon>
        <taxon>Pirellulaceae</taxon>
        <taxon>Aporhodopirellula</taxon>
    </lineage>
</organism>
<dbReference type="EMBL" id="JACHXU010000020">
    <property type="protein sequence ID" value="MBB3209064.1"/>
    <property type="molecule type" value="Genomic_DNA"/>
</dbReference>
<evidence type="ECO:0000313" key="2">
    <source>
        <dbReference type="EMBL" id="MBB3209064.1"/>
    </source>
</evidence>
<name>A0A7W5H842_9BACT</name>
<evidence type="ECO:0000256" key="1">
    <source>
        <dbReference type="SAM" id="Phobius"/>
    </source>
</evidence>
<gene>
    <name evidence="2" type="ORF">FHS27_004900</name>
</gene>
<sequence>MENISRMSLAGFLIGCIVCWPLRAYWRLAKRSARGATGKQAHLPGLGLEVSLIAGFGLILIGNITLAIGG</sequence>
<keyword evidence="1" id="KW-0812">Transmembrane</keyword>
<keyword evidence="1" id="KW-0472">Membrane</keyword>
<feature type="transmembrane region" description="Helical" evidence="1">
    <location>
        <begin position="46"/>
        <end position="68"/>
    </location>
</feature>
<proteinExistence type="predicted"/>
<dbReference type="AlphaFoldDB" id="A0A7W5H842"/>
<accession>A0A7W5H842</accession>
<comment type="caution">
    <text evidence="2">The sequence shown here is derived from an EMBL/GenBank/DDBJ whole genome shotgun (WGS) entry which is preliminary data.</text>
</comment>